<keyword evidence="1" id="KW-0732">Signal</keyword>
<feature type="chain" id="PRO_5041933145" description="Infection structure specific protein" evidence="1">
    <location>
        <begin position="20"/>
        <end position="212"/>
    </location>
</feature>
<dbReference type="Proteomes" id="UP001285441">
    <property type="component" value="Unassembled WGS sequence"/>
</dbReference>
<organism evidence="2 3">
    <name type="scientific">Podospora didyma</name>
    <dbReference type="NCBI Taxonomy" id="330526"/>
    <lineage>
        <taxon>Eukaryota</taxon>
        <taxon>Fungi</taxon>
        <taxon>Dikarya</taxon>
        <taxon>Ascomycota</taxon>
        <taxon>Pezizomycotina</taxon>
        <taxon>Sordariomycetes</taxon>
        <taxon>Sordariomycetidae</taxon>
        <taxon>Sordariales</taxon>
        <taxon>Podosporaceae</taxon>
        <taxon>Podospora</taxon>
    </lineage>
</organism>
<name>A0AAE0NR91_9PEZI</name>
<dbReference type="EMBL" id="JAULSW010000004">
    <property type="protein sequence ID" value="KAK3386180.1"/>
    <property type="molecule type" value="Genomic_DNA"/>
</dbReference>
<comment type="caution">
    <text evidence="2">The sequence shown here is derived from an EMBL/GenBank/DDBJ whole genome shotgun (WGS) entry which is preliminary data.</text>
</comment>
<reference evidence="2" key="2">
    <citation type="submission" date="2023-06" db="EMBL/GenBank/DDBJ databases">
        <authorList>
            <consortium name="Lawrence Berkeley National Laboratory"/>
            <person name="Haridas S."/>
            <person name="Hensen N."/>
            <person name="Bonometti L."/>
            <person name="Westerberg I."/>
            <person name="Brannstrom I.O."/>
            <person name="Guillou S."/>
            <person name="Cros-Aarteil S."/>
            <person name="Calhoun S."/>
            <person name="Kuo A."/>
            <person name="Mondo S."/>
            <person name="Pangilinan J."/>
            <person name="Riley R."/>
            <person name="LaButti K."/>
            <person name="Andreopoulos B."/>
            <person name="Lipzen A."/>
            <person name="Chen C."/>
            <person name="Yanf M."/>
            <person name="Daum C."/>
            <person name="Ng V."/>
            <person name="Clum A."/>
            <person name="Steindorff A."/>
            <person name="Ohm R."/>
            <person name="Martin F."/>
            <person name="Silar P."/>
            <person name="Natvig D."/>
            <person name="Lalanne C."/>
            <person name="Gautier V."/>
            <person name="Ament-velasquez S.L."/>
            <person name="Kruys A."/>
            <person name="Hutchinson M.I."/>
            <person name="Powell A.J."/>
            <person name="Barry K."/>
            <person name="Miller A.N."/>
            <person name="Grigoriev I.V."/>
            <person name="Debuchy R."/>
            <person name="Gladieux P."/>
            <person name="Thoren M.H."/>
            <person name="Johannesson H."/>
        </authorList>
    </citation>
    <scope>NUCLEOTIDE SEQUENCE</scope>
    <source>
        <strain evidence="2">CBS 232.78</strain>
    </source>
</reference>
<evidence type="ECO:0000256" key="1">
    <source>
        <dbReference type="SAM" id="SignalP"/>
    </source>
</evidence>
<accession>A0AAE0NR91</accession>
<protein>
    <recommendedName>
        <fullName evidence="4">Infection structure specific protein</fullName>
    </recommendedName>
</protein>
<feature type="signal peptide" evidence="1">
    <location>
        <begin position="1"/>
        <end position="19"/>
    </location>
</feature>
<evidence type="ECO:0000313" key="2">
    <source>
        <dbReference type="EMBL" id="KAK3386180.1"/>
    </source>
</evidence>
<evidence type="ECO:0000313" key="3">
    <source>
        <dbReference type="Proteomes" id="UP001285441"/>
    </source>
</evidence>
<reference evidence="2" key="1">
    <citation type="journal article" date="2023" name="Mol. Phylogenet. Evol.">
        <title>Genome-scale phylogeny and comparative genomics of the fungal order Sordariales.</title>
        <authorList>
            <person name="Hensen N."/>
            <person name="Bonometti L."/>
            <person name="Westerberg I."/>
            <person name="Brannstrom I.O."/>
            <person name="Guillou S."/>
            <person name="Cros-Aarteil S."/>
            <person name="Calhoun S."/>
            <person name="Haridas S."/>
            <person name="Kuo A."/>
            <person name="Mondo S."/>
            <person name="Pangilinan J."/>
            <person name="Riley R."/>
            <person name="LaButti K."/>
            <person name="Andreopoulos B."/>
            <person name="Lipzen A."/>
            <person name="Chen C."/>
            <person name="Yan M."/>
            <person name="Daum C."/>
            <person name="Ng V."/>
            <person name="Clum A."/>
            <person name="Steindorff A."/>
            <person name="Ohm R.A."/>
            <person name="Martin F."/>
            <person name="Silar P."/>
            <person name="Natvig D.O."/>
            <person name="Lalanne C."/>
            <person name="Gautier V."/>
            <person name="Ament-Velasquez S.L."/>
            <person name="Kruys A."/>
            <person name="Hutchinson M.I."/>
            <person name="Powell A.J."/>
            <person name="Barry K."/>
            <person name="Miller A.N."/>
            <person name="Grigoriev I.V."/>
            <person name="Debuchy R."/>
            <person name="Gladieux P."/>
            <person name="Hiltunen Thoren M."/>
            <person name="Johannesson H."/>
        </authorList>
    </citation>
    <scope>NUCLEOTIDE SEQUENCE</scope>
    <source>
        <strain evidence="2">CBS 232.78</strain>
    </source>
</reference>
<evidence type="ECO:0008006" key="4">
    <source>
        <dbReference type="Google" id="ProtNLM"/>
    </source>
</evidence>
<proteinExistence type="predicted"/>
<keyword evidence="3" id="KW-1185">Reference proteome</keyword>
<sequence length="212" mass="23294">MHLIIRFQLLSIFCLAALAASAHDHPTVTWKQNPATTTLQNPAMHTETKRRWPWAKVTIRPLPTPFPTPSLTVPLAPRDAEDCTKAVYSVAPKLTDAPTLPEHLKNIIQTEWTDACVMDDITKEFAARNPELEVFREEAQAWVEAHVGELRDLWQACSDIPQIAHPLTETSICVTLLAEITASHSHNMGPRETGKPVACAAAAVAAGIIAML</sequence>
<dbReference type="AlphaFoldDB" id="A0AAE0NR91"/>
<gene>
    <name evidence="2" type="ORF">B0H63DRAFT_544803</name>
</gene>